<proteinExistence type="predicted"/>
<comment type="caution">
    <text evidence="1">The sequence shown here is derived from an EMBL/GenBank/DDBJ whole genome shotgun (WGS) entry which is preliminary data.</text>
</comment>
<sequence length="48" mass="5164">MNTPNPARAARRQNSSWARSATLMGRPMLGPNVLARTDFLHATLTAAA</sequence>
<dbReference type="EMBL" id="JBHMBW010000009">
    <property type="protein sequence ID" value="MFB9623629.1"/>
    <property type="molecule type" value="Genomic_DNA"/>
</dbReference>
<dbReference type="Proteomes" id="UP001589532">
    <property type="component" value="Unassembled WGS sequence"/>
</dbReference>
<organism evidence="1 2">
    <name type="scientific">Nonomuraea helvata</name>
    <dbReference type="NCBI Taxonomy" id="37484"/>
    <lineage>
        <taxon>Bacteria</taxon>
        <taxon>Bacillati</taxon>
        <taxon>Actinomycetota</taxon>
        <taxon>Actinomycetes</taxon>
        <taxon>Streptosporangiales</taxon>
        <taxon>Streptosporangiaceae</taxon>
        <taxon>Nonomuraea</taxon>
    </lineage>
</organism>
<name>A0ABV5RW18_9ACTN</name>
<keyword evidence="2" id="KW-1185">Reference proteome</keyword>
<reference evidence="1 2" key="1">
    <citation type="submission" date="2024-09" db="EMBL/GenBank/DDBJ databases">
        <authorList>
            <person name="Sun Q."/>
            <person name="Mori K."/>
        </authorList>
    </citation>
    <scope>NUCLEOTIDE SEQUENCE [LARGE SCALE GENOMIC DNA]</scope>
    <source>
        <strain evidence="1 2">JCM 3143</strain>
    </source>
</reference>
<accession>A0ABV5RW18</accession>
<dbReference type="RefSeq" id="WP_345002981.1">
    <property type="nucleotide sequence ID" value="NZ_BAAAXV010000012.1"/>
</dbReference>
<gene>
    <name evidence="1" type="ORF">ACFFSA_11120</name>
</gene>
<protein>
    <submittedName>
        <fullName evidence="1">Uncharacterized protein</fullName>
    </submittedName>
</protein>
<evidence type="ECO:0000313" key="1">
    <source>
        <dbReference type="EMBL" id="MFB9623629.1"/>
    </source>
</evidence>
<evidence type="ECO:0000313" key="2">
    <source>
        <dbReference type="Proteomes" id="UP001589532"/>
    </source>
</evidence>